<sequence length="121" mass="13012">MEGGPAAANARESPAQGAVPRVGLAATMQPATSGRKSRPISTFVPSRVGEVWQQVIVVNEHQVNPRVECIHCAHQFSGGVSRIKLHITEQCLSNTATFLGVKEKVKAIAEADKAKKRQKTE</sequence>
<organism evidence="2 3">
    <name type="scientific">Prymnesium parvum</name>
    <name type="common">Toxic golden alga</name>
    <dbReference type="NCBI Taxonomy" id="97485"/>
    <lineage>
        <taxon>Eukaryota</taxon>
        <taxon>Haptista</taxon>
        <taxon>Haptophyta</taxon>
        <taxon>Prymnesiophyceae</taxon>
        <taxon>Prymnesiales</taxon>
        <taxon>Prymnesiaceae</taxon>
        <taxon>Prymnesium</taxon>
    </lineage>
</organism>
<accession>A0AB34JY29</accession>
<name>A0AB34JY29_PRYPA</name>
<reference evidence="2 3" key="1">
    <citation type="journal article" date="2024" name="Science">
        <title>Giant polyketide synthase enzymes in the biosynthesis of giant marine polyether toxins.</title>
        <authorList>
            <person name="Fallon T.R."/>
            <person name="Shende V.V."/>
            <person name="Wierzbicki I.H."/>
            <person name="Pendleton A.L."/>
            <person name="Watervoot N.F."/>
            <person name="Auber R.P."/>
            <person name="Gonzalez D.J."/>
            <person name="Wisecaver J.H."/>
            <person name="Moore B.S."/>
        </authorList>
    </citation>
    <scope>NUCLEOTIDE SEQUENCE [LARGE SCALE GENOMIC DNA]</scope>
    <source>
        <strain evidence="2 3">12B1</strain>
    </source>
</reference>
<dbReference type="Proteomes" id="UP001515480">
    <property type="component" value="Unassembled WGS sequence"/>
</dbReference>
<evidence type="ECO:0000313" key="3">
    <source>
        <dbReference type="Proteomes" id="UP001515480"/>
    </source>
</evidence>
<dbReference type="AlphaFoldDB" id="A0AB34JY29"/>
<feature type="compositionally biased region" description="Polar residues" evidence="1">
    <location>
        <begin position="29"/>
        <end position="40"/>
    </location>
</feature>
<comment type="caution">
    <text evidence="2">The sequence shown here is derived from an EMBL/GenBank/DDBJ whole genome shotgun (WGS) entry which is preliminary data.</text>
</comment>
<gene>
    <name evidence="2" type="ORF">AB1Y20_015543</name>
</gene>
<evidence type="ECO:0000313" key="2">
    <source>
        <dbReference type="EMBL" id="KAL1526851.1"/>
    </source>
</evidence>
<evidence type="ECO:0008006" key="4">
    <source>
        <dbReference type="Google" id="ProtNLM"/>
    </source>
</evidence>
<proteinExistence type="predicted"/>
<protein>
    <recommendedName>
        <fullName evidence="4">BED-type domain-containing protein</fullName>
    </recommendedName>
</protein>
<keyword evidence="3" id="KW-1185">Reference proteome</keyword>
<evidence type="ECO:0000256" key="1">
    <source>
        <dbReference type="SAM" id="MobiDB-lite"/>
    </source>
</evidence>
<feature type="region of interest" description="Disordered" evidence="1">
    <location>
        <begin position="1"/>
        <end position="40"/>
    </location>
</feature>
<dbReference type="EMBL" id="JBGBPQ010000003">
    <property type="protein sequence ID" value="KAL1526851.1"/>
    <property type="molecule type" value="Genomic_DNA"/>
</dbReference>